<evidence type="ECO:0008006" key="4">
    <source>
        <dbReference type="Google" id="ProtNLM"/>
    </source>
</evidence>
<accession>A0A4S3TJE1</accession>
<keyword evidence="3" id="KW-1185">Reference proteome</keyword>
<keyword evidence="1" id="KW-0812">Transmembrane</keyword>
<dbReference type="OrthoDB" id="199479at2157"/>
<protein>
    <recommendedName>
        <fullName evidence="4">DUF998 domain-containing protein</fullName>
    </recommendedName>
</protein>
<reference evidence="2 3" key="1">
    <citation type="submission" date="2018-10" db="EMBL/GenBank/DDBJ databases">
        <title>Natronolimnobius sp. XQ-INN 246 isolated from Inner Mongolia Autonomous Region of China.</title>
        <authorList>
            <person name="Xue Q."/>
        </authorList>
    </citation>
    <scope>NUCLEOTIDE SEQUENCE [LARGE SCALE GENOMIC DNA]</scope>
    <source>
        <strain evidence="2 3">XQ-INN 246</strain>
    </source>
</reference>
<feature type="transmembrane region" description="Helical" evidence="1">
    <location>
        <begin position="44"/>
        <end position="62"/>
    </location>
</feature>
<dbReference type="AlphaFoldDB" id="A0A4S3TJE1"/>
<feature type="transmembrane region" description="Helical" evidence="1">
    <location>
        <begin position="129"/>
        <end position="148"/>
    </location>
</feature>
<gene>
    <name evidence="2" type="ORF">D8Y22_14785</name>
</gene>
<organism evidence="2 3">
    <name type="scientific">Salinadaptatus halalkaliphilus</name>
    <dbReference type="NCBI Taxonomy" id="2419781"/>
    <lineage>
        <taxon>Archaea</taxon>
        <taxon>Methanobacteriati</taxon>
        <taxon>Methanobacteriota</taxon>
        <taxon>Stenosarchaea group</taxon>
        <taxon>Halobacteria</taxon>
        <taxon>Halobacteriales</taxon>
        <taxon>Natrialbaceae</taxon>
        <taxon>Salinadaptatus</taxon>
    </lineage>
</organism>
<feature type="transmembrane region" description="Helical" evidence="1">
    <location>
        <begin position="69"/>
        <end position="93"/>
    </location>
</feature>
<dbReference type="Proteomes" id="UP000318864">
    <property type="component" value="Unassembled WGS sequence"/>
</dbReference>
<keyword evidence="1" id="KW-0472">Membrane</keyword>
<sequence>MAYSHWSGAFSPLSNFHSDLGGAVASGRGANTALGAQFYDAGQVFQGLALILFVGGLSVYYTRSRRRNAVLVVGQLAGLFVGIALIMNGIYSVDFDGHAAWVIPLFLALSATLVLLNIALYGHPEFPRVAAVYGGLVGLIPPVMLYVTTPMLESPFVVEWILIYGAMLWVLLVVVDVLSGEMQQSDHGTGEATAGDE</sequence>
<evidence type="ECO:0000313" key="3">
    <source>
        <dbReference type="Proteomes" id="UP000318864"/>
    </source>
</evidence>
<evidence type="ECO:0000313" key="2">
    <source>
        <dbReference type="EMBL" id="THE64096.1"/>
    </source>
</evidence>
<evidence type="ECO:0000256" key="1">
    <source>
        <dbReference type="SAM" id="Phobius"/>
    </source>
</evidence>
<keyword evidence="1" id="KW-1133">Transmembrane helix</keyword>
<feature type="transmembrane region" description="Helical" evidence="1">
    <location>
        <begin position="160"/>
        <end position="178"/>
    </location>
</feature>
<dbReference type="EMBL" id="RBZW01000043">
    <property type="protein sequence ID" value="THE64096.1"/>
    <property type="molecule type" value="Genomic_DNA"/>
</dbReference>
<proteinExistence type="predicted"/>
<name>A0A4S3TJE1_9EURY</name>
<feature type="transmembrane region" description="Helical" evidence="1">
    <location>
        <begin position="99"/>
        <end position="122"/>
    </location>
</feature>
<comment type="caution">
    <text evidence="2">The sequence shown here is derived from an EMBL/GenBank/DDBJ whole genome shotgun (WGS) entry which is preliminary data.</text>
</comment>